<dbReference type="Pfam" id="PF00043">
    <property type="entry name" value="GST_C"/>
    <property type="match status" value="1"/>
</dbReference>
<organism evidence="7 8">
    <name type="scientific">Dillenia turbinata</name>
    <dbReference type="NCBI Taxonomy" id="194707"/>
    <lineage>
        <taxon>Eukaryota</taxon>
        <taxon>Viridiplantae</taxon>
        <taxon>Streptophyta</taxon>
        <taxon>Embryophyta</taxon>
        <taxon>Tracheophyta</taxon>
        <taxon>Spermatophyta</taxon>
        <taxon>Magnoliopsida</taxon>
        <taxon>eudicotyledons</taxon>
        <taxon>Gunneridae</taxon>
        <taxon>Pentapetalae</taxon>
        <taxon>Dilleniales</taxon>
        <taxon>Dilleniaceae</taxon>
        <taxon>Dillenia</taxon>
    </lineage>
</organism>
<evidence type="ECO:0000256" key="4">
    <source>
        <dbReference type="ARBA" id="ARBA00047960"/>
    </source>
</evidence>
<evidence type="ECO:0000313" key="7">
    <source>
        <dbReference type="EMBL" id="KAK6930140.1"/>
    </source>
</evidence>
<feature type="domain" description="GST C-terminal" evidence="6">
    <location>
        <begin position="253"/>
        <end position="378"/>
    </location>
</feature>
<dbReference type="PANTHER" id="PTHR43900">
    <property type="entry name" value="GLUTATHIONE S-TRANSFERASE RHO"/>
    <property type="match status" value="1"/>
</dbReference>
<dbReference type="FunFam" id="1.20.1050.10:FF:000004">
    <property type="entry name" value="Glutathione S-transferase F2"/>
    <property type="match status" value="1"/>
</dbReference>
<evidence type="ECO:0000313" key="8">
    <source>
        <dbReference type="Proteomes" id="UP001370490"/>
    </source>
</evidence>
<evidence type="ECO:0000259" key="5">
    <source>
        <dbReference type="PROSITE" id="PS50404"/>
    </source>
</evidence>
<dbReference type="InterPro" id="IPR004045">
    <property type="entry name" value="Glutathione_S-Trfase_N"/>
</dbReference>
<evidence type="ECO:0000256" key="1">
    <source>
        <dbReference type="ARBA" id="ARBA00010128"/>
    </source>
</evidence>
<dbReference type="EMBL" id="JBAMMX010000012">
    <property type="protein sequence ID" value="KAK6930140.1"/>
    <property type="molecule type" value="Genomic_DNA"/>
</dbReference>
<comment type="caution">
    <text evidence="7">The sequence shown here is derived from an EMBL/GenBank/DDBJ whole genome shotgun (WGS) entry which is preliminary data.</text>
</comment>
<comment type="similarity">
    <text evidence="1">Belongs to the GST superfamily. Phi family.</text>
</comment>
<dbReference type="InterPro" id="IPR040079">
    <property type="entry name" value="Glutathione_S-Trfase"/>
</dbReference>
<dbReference type="InterPro" id="IPR004046">
    <property type="entry name" value="GST_C"/>
</dbReference>
<dbReference type="InterPro" id="IPR010987">
    <property type="entry name" value="Glutathione-S-Trfase_C-like"/>
</dbReference>
<protein>
    <recommendedName>
        <fullName evidence="2">glutathione transferase</fullName>
        <ecNumber evidence="2">2.5.1.18</ecNumber>
    </recommendedName>
</protein>
<dbReference type="GO" id="GO:0004364">
    <property type="term" value="F:glutathione transferase activity"/>
    <property type="evidence" value="ECO:0007669"/>
    <property type="project" value="UniProtKB-EC"/>
</dbReference>
<proteinExistence type="inferred from homology"/>
<gene>
    <name evidence="7" type="ORF">RJ641_004234</name>
</gene>
<feature type="domain" description="GST N-terminal" evidence="5">
    <location>
        <begin position="165"/>
        <end position="246"/>
    </location>
</feature>
<reference evidence="7 8" key="1">
    <citation type="submission" date="2023-12" db="EMBL/GenBank/DDBJ databases">
        <title>A high-quality genome assembly for Dillenia turbinata (Dilleniales).</title>
        <authorList>
            <person name="Chanderbali A."/>
        </authorList>
    </citation>
    <scope>NUCLEOTIDE SEQUENCE [LARGE SCALE GENOMIC DNA]</scope>
    <source>
        <strain evidence="7">LSX21</strain>
        <tissue evidence="7">Leaf</tissue>
    </source>
</reference>
<dbReference type="SFLD" id="SFLDG01154">
    <property type="entry name" value="Main.5:_Phi-like"/>
    <property type="match status" value="1"/>
</dbReference>
<dbReference type="GO" id="GO:0009407">
    <property type="term" value="P:toxin catabolic process"/>
    <property type="evidence" value="ECO:0007669"/>
    <property type="project" value="UniProtKB-ARBA"/>
</dbReference>
<comment type="catalytic activity">
    <reaction evidence="4">
        <text>RX + glutathione = an S-substituted glutathione + a halide anion + H(+)</text>
        <dbReference type="Rhea" id="RHEA:16437"/>
        <dbReference type="ChEBI" id="CHEBI:15378"/>
        <dbReference type="ChEBI" id="CHEBI:16042"/>
        <dbReference type="ChEBI" id="CHEBI:17792"/>
        <dbReference type="ChEBI" id="CHEBI:57925"/>
        <dbReference type="ChEBI" id="CHEBI:90779"/>
        <dbReference type="EC" id="2.5.1.18"/>
    </reaction>
</comment>
<dbReference type="InterPro" id="IPR034347">
    <property type="entry name" value="GST_Phi_C"/>
</dbReference>
<dbReference type="Gene3D" id="1.20.1050.130">
    <property type="match status" value="1"/>
</dbReference>
<dbReference type="SUPFAM" id="SSF47616">
    <property type="entry name" value="GST C-terminal domain-like"/>
    <property type="match status" value="2"/>
</dbReference>
<dbReference type="GO" id="GO:0006749">
    <property type="term" value="P:glutathione metabolic process"/>
    <property type="evidence" value="ECO:0007669"/>
    <property type="project" value="TreeGrafter"/>
</dbReference>
<dbReference type="Pfam" id="PF02798">
    <property type="entry name" value="GST_N"/>
    <property type="match status" value="1"/>
</dbReference>
<dbReference type="AlphaFoldDB" id="A0AAN8V9N9"/>
<dbReference type="SUPFAM" id="SSF52833">
    <property type="entry name" value="Thioredoxin-like"/>
    <property type="match status" value="2"/>
</dbReference>
<feature type="domain" description="GST N-terminal" evidence="5">
    <location>
        <begin position="1"/>
        <end position="51"/>
    </location>
</feature>
<dbReference type="PANTHER" id="PTHR43900:SF37">
    <property type="entry name" value="GLUTATHIONE TRANSFERASE"/>
    <property type="match status" value="1"/>
</dbReference>
<name>A0AAN8V9N9_9MAGN</name>
<dbReference type="GO" id="GO:0043295">
    <property type="term" value="F:glutathione binding"/>
    <property type="evidence" value="ECO:0007669"/>
    <property type="project" value="TreeGrafter"/>
</dbReference>
<dbReference type="EC" id="2.5.1.18" evidence="2"/>
<dbReference type="PROSITE" id="PS50405">
    <property type="entry name" value="GST_CTER"/>
    <property type="match status" value="1"/>
</dbReference>
<dbReference type="Gene3D" id="1.20.1050.10">
    <property type="match status" value="2"/>
</dbReference>
<dbReference type="Proteomes" id="UP001370490">
    <property type="component" value="Unassembled WGS sequence"/>
</dbReference>
<dbReference type="SFLD" id="SFLDS00019">
    <property type="entry name" value="Glutathione_Transferase_(cytos"/>
    <property type="match status" value="1"/>
</dbReference>
<accession>A0AAN8V9N9</accession>
<evidence type="ECO:0000259" key="6">
    <source>
        <dbReference type="PROSITE" id="PS50405"/>
    </source>
</evidence>
<evidence type="ECO:0000256" key="2">
    <source>
        <dbReference type="ARBA" id="ARBA00012452"/>
    </source>
</evidence>
<keyword evidence="3" id="KW-0808">Transferase</keyword>
<dbReference type="InterPro" id="IPR036249">
    <property type="entry name" value="Thioredoxin-like_sf"/>
</dbReference>
<keyword evidence="8" id="KW-1185">Reference proteome</keyword>
<dbReference type="GO" id="GO:0005737">
    <property type="term" value="C:cytoplasm"/>
    <property type="evidence" value="ECO:0007669"/>
    <property type="project" value="TreeGrafter"/>
</dbReference>
<dbReference type="FunFam" id="3.40.30.10:FF:000016">
    <property type="entry name" value="Glutathione S-transferase F2"/>
    <property type="match status" value="1"/>
</dbReference>
<dbReference type="Gene3D" id="3.40.30.10">
    <property type="entry name" value="Glutaredoxin"/>
    <property type="match status" value="1"/>
</dbReference>
<dbReference type="InterPro" id="IPR036282">
    <property type="entry name" value="Glutathione-S-Trfase_C_sf"/>
</dbReference>
<dbReference type="PROSITE" id="PS50404">
    <property type="entry name" value="GST_NTER"/>
    <property type="match status" value="2"/>
</dbReference>
<dbReference type="SFLD" id="SFLDG00358">
    <property type="entry name" value="Main_(cytGST)"/>
    <property type="match status" value="1"/>
</dbReference>
<sequence>GKKFQKFDVIVVLNVYVPPFGKVHTLEVGDLSLFESRAINRYLARKHKETGIDLLLCDDDEKCAIVDAWQEVEAQQFNHPLTAIFSQIFVHPMREYTLADHHIPGLVYFMRTSMAFWITSRPHVNAWWKDISSSPASIKTNPVNKQVNGVAGLGSFPSTFHSKMAVRKVYGTLWSTETLRVIASLHEHELDFEFIPVDVVSGDLQREPLLSLNPFGEVPVFQDGDLILIESRAAMRYMAFEYPAPGKEHVFKDPLLQGIVAGWIDIEDHQFDPPAFKLINELVLQPKRGMKPDQAIVTDAETKLGCVLDIYEERLTKLKYLAGDVFTSADLTHVPDLYFLKGSPAKALIESRPHVKTWCEEIMARPTWTKVQELMAKA</sequence>
<feature type="non-terminal residue" evidence="7">
    <location>
        <position position="1"/>
    </location>
</feature>
<evidence type="ECO:0000256" key="3">
    <source>
        <dbReference type="ARBA" id="ARBA00022679"/>
    </source>
</evidence>
<dbReference type="CDD" id="cd03187">
    <property type="entry name" value="GST_C_Phi"/>
    <property type="match status" value="1"/>
</dbReference>